<proteinExistence type="predicted"/>
<organism evidence="1 2">
    <name type="scientific">Ochrobactrum soli</name>
    <dbReference type="NCBI Taxonomy" id="2448455"/>
    <lineage>
        <taxon>Bacteria</taxon>
        <taxon>Pseudomonadati</taxon>
        <taxon>Pseudomonadota</taxon>
        <taxon>Alphaproteobacteria</taxon>
        <taxon>Hyphomicrobiales</taxon>
        <taxon>Brucellaceae</taxon>
        <taxon>Brucella/Ochrobactrum group</taxon>
        <taxon>Ochrobactrum</taxon>
    </lineage>
</organism>
<dbReference type="AlphaFoldDB" id="A0A2P9HEU8"/>
<dbReference type="EMBL" id="OOFM01000003">
    <property type="protein sequence ID" value="SPL62623.1"/>
    <property type="molecule type" value="Genomic_DNA"/>
</dbReference>
<gene>
    <name evidence="1" type="ORF">OHAE_5230</name>
</gene>
<dbReference type="Proteomes" id="UP000246073">
    <property type="component" value="Unassembled WGS sequence"/>
</dbReference>
<protein>
    <submittedName>
        <fullName evidence="1">Uncharacterized protein</fullName>
    </submittedName>
</protein>
<name>A0A2P9HEU8_9HYPH</name>
<evidence type="ECO:0000313" key="2">
    <source>
        <dbReference type="Proteomes" id="UP000246073"/>
    </source>
</evidence>
<reference evidence="2" key="1">
    <citation type="submission" date="2017-12" db="EMBL/GenBank/DDBJ databases">
        <authorList>
            <person name="Diaz M."/>
        </authorList>
    </citation>
    <scope>NUCLEOTIDE SEQUENCE [LARGE SCALE GENOMIC DNA]</scope>
    <source>
        <strain evidence="2">FI11154</strain>
    </source>
</reference>
<accession>A0A2P9HEU8</accession>
<evidence type="ECO:0000313" key="1">
    <source>
        <dbReference type="EMBL" id="SPL62623.1"/>
    </source>
</evidence>
<sequence>MAIMACEDLVRLTHDKTSGKEPAAWSCARWQCRTERDNAFMGGL</sequence>